<protein>
    <submittedName>
        <fullName evidence="1">Uncharacterized protein</fullName>
    </submittedName>
</protein>
<evidence type="ECO:0000313" key="1">
    <source>
        <dbReference type="EMBL" id="KKL83415.1"/>
    </source>
</evidence>
<dbReference type="EMBL" id="LAZR01021984">
    <property type="protein sequence ID" value="KKL83415.1"/>
    <property type="molecule type" value="Genomic_DNA"/>
</dbReference>
<gene>
    <name evidence="1" type="ORF">LCGC14_1974990</name>
</gene>
<comment type="caution">
    <text evidence="1">The sequence shown here is derived from an EMBL/GenBank/DDBJ whole genome shotgun (WGS) entry which is preliminary data.</text>
</comment>
<reference evidence="1" key="1">
    <citation type="journal article" date="2015" name="Nature">
        <title>Complex archaea that bridge the gap between prokaryotes and eukaryotes.</title>
        <authorList>
            <person name="Spang A."/>
            <person name="Saw J.H."/>
            <person name="Jorgensen S.L."/>
            <person name="Zaremba-Niedzwiedzka K."/>
            <person name="Martijn J."/>
            <person name="Lind A.E."/>
            <person name="van Eijk R."/>
            <person name="Schleper C."/>
            <person name="Guy L."/>
            <person name="Ettema T.J."/>
        </authorList>
    </citation>
    <scope>NUCLEOTIDE SEQUENCE</scope>
</reference>
<name>A0A0F9HP12_9ZZZZ</name>
<organism evidence="1">
    <name type="scientific">marine sediment metagenome</name>
    <dbReference type="NCBI Taxonomy" id="412755"/>
    <lineage>
        <taxon>unclassified sequences</taxon>
        <taxon>metagenomes</taxon>
        <taxon>ecological metagenomes</taxon>
    </lineage>
</organism>
<sequence>MTPEEARKLAEEHWAWLESVLDMAGAKTDTLHGKLYVDAFIHGAKHGQDTQERRVM</sequence>
<proteinExistence type="predicted"/>
<accession>A0A0F9HP12</accession>
<dbReference type="AlphaFoldDB" id="A0A0F9HP12"/>